<proteinExistence type="predicted"/>
<evidence type="ECO:0000256" key="2">
    <source>
        <dbReference type="SAM" id="SignalP"/>
    </source>
</evidence>
<gene>
    <name evidence="3" type="ORF">IV57_GL001932</name>
</gene>
<evidence type="ECO:0000256" key="1">
    <source>
        <dbReference type="SAM" id="Phobius"/>
    </source>
</evidence>
<evidence type="ECO:0000313" key="3">
    <source>
        <dbReference type="EMBL" id="KRN96081.1"/>
    </source>
</evidence>
<evidence type="ECO:0008006" key="5">
    <source>
        <dbReference type="Google" id="ProtNLM"/>
    </source>
</evidence>
<keyword evidence="1" id="KW-0812">Transmembrane</keyword>
<name>A0A0R2L3C1_9LACO</name>
<organism evidence="3 4">
    <name type="scientific">Companilactobacillus kimchiensis</name>
    <dbReference type="NCBI Taxonomy" id="993692"/>
    <lineage>
        <taxon>Bacteria</taxon>
        <taxon>Bacillati</taxon>
        <taxon>Bacillota</taxon>
        <taxon>Bacilli</taxon>
        <taxon>Lactobacillales</taxon>
        <taxon>Lactobacillaceae</taxon>
        <taxon>Companilactobacillus</taxon>
    </lineage>
</organism>
<keyword evidence="1" id="KW-1133">Transmembrane helix</keyword>
<reference evidence="3 4" key="1">
    <citation type="journal article" date="2015" name="Genome Announc.">
        <title>Expanding the biotechnology potential of lactobacilli through comparative genomics of 213 strains and associated genera.</title>
        <authorList>
            <person name="Sun Z."/>
            <person name="Harris H.M."/>
            <person name="McCann A."/>
            <person name="Guo C."/>
            <person name="Argimon S."/>
            <person name="Zhang W."/>
            <person name="Yang X."/>
            <person name="Jeffery I.B."/>
            <person name="Cooney J.C."/>
            <person name="Kagawa T.F."/>
            <person name="Liu W."/>
            <person name="Song Y."/>
            <person name="Salvetti E."/>
            <person name="Wrobel A."/>
            <person name="Rasinkangas P."/>
            <person name="Parkhill J."/>
            <person name="Rea M.C."/>
            <person name="O'Sullivan O."/>
            <person name="Ritari J."/>
            <person name="Douillard F.P."/>
            <person name="Paul Ross R."/>
            <person name="Yang R."/>
            <person name="Briner A.E."/>
            <person name="Felis G.E."/>
            <person name="de Vos W.M."/>
            <person name="Barrangou R."/>
            <person name="Klaenhammer T.R."/>
            <person name="Caufield P.W."/>
            <person name="Cui Y."/>
            <person name="Zhang H."/>
            <person name="O'Toole P.W."/>
        </authorList>
    </citation>
    <scope>NUCLEOTIDE SEQUENCE [LARGE SCALE GENOMIC DNA]</scope>
    <source>
        <strain evidence="3 4">DSM 24716</strain>
    </source>
</reference>
<feature type="transmembrane region" description="Helical" evidence="1">
    <location>
        <begin position="58"/>
        <end position="75"/>
    </location>
</feature>
<dbReference type="AlphaFoldDB" id="A0A0R2L3C1"/>
<protein>
    <recommendedName>
        <fullName evidence="5">Tim44-like domain-containing protein</fullName>
    </recommendedName>
</protein>
<keyword evidence="2" id="KW-0732">Signal</keyword>
<accession>A0A0R2L3C1</accession>
<dbReference type="PATRIC" id="fig|993692.3.peg.1963"/>
<sequence length="226" mass="26157">MIINLSLLLALTSTPVFARAGGSMGSNGSSSSNSSTNTYNNDNYYRGYHNYNNYGINRLSLIDVVFTGFIGFSLFQSIKRRRQTKKTPSETYDQLTPKLNSSFEPFFYKVEDAWTKNDLETLKILMSPNYYAKQKRIINGYIRNHKIDQLDGLVIVELQQVVTAPDKKIQVIVTAQARDYFQFNDKSEDYNQQVQDDTNIERFTEIWTLKWQNENHLLLCNIQTIS</sequence>
<keyword evidence="1" id="KW-0472">Membrane</keyword>
<keyword evidence="4" id="KW-1185">Reference proteome</keyword>
<feature type="chain" id="PRO_5006419776" description="Tim44-like domain-containing protein" evidence="2">
    <location>
        <begin position="19"/>
        <end position="226"/>
    </location>
</feature>
<dbReference type="Gene3D" id="3.10.450.240">
    <property type="match status" value="1"/>
</dbReference>
<dbReference type="Proteomes" id="UP000051006">
    <property type="component" value="Unassembled WGS sequence"/>
</dbReference>
<dbReference type="EMBL" id="JQCF01000041">
    <property type="protein sequence ID" value="KRN96081.1"/>
    <property type="molecule type" value="Genomic_DNA"/>
</dbReference>
<feature type="signal peptide" evidence="2">
    <location>
        <begin position="1"/>
        <end position="18"/>
    </location>
</feature>
<comment type="caution">
    <text evidence="3">The sequence shown here is derived from an EMBL/GenBank/DDBJ whole genome shotgun (WGS) entry which is preliminary data.</text>
</comment>
<evidence type="ECO:0000313" key="4">
    <source>
        <dbReference type="Proteomes" id="UP000051006"/>
    </source>
</evidence>